<evidence type="ECO:0000313" key="3">
    <source>
        <dbReference type="Proteomes" id="UP001430356"/>
    </source>
</evidence>
<proteinExistence type="predicted"/>
<feature type="region of interest" description="Disordered" evidence="1">
    <location>
        <begin position="399"/>
        <end position="430"/>
    </location>
</feature>
<evidence type="ECO:0000313" key="2">
    <source>
        <dbReference type="EMBL" id="KAK7194092.1"/>
    </source>
</evidence>
<evidence type="ECO:0000256" key="1">
    <source>
        <dbReference type="SAM" id="MobiDB-lite"/>
    </source>
</evidence>
<keyword evidence="3" id="KW-1185">Reference proteome</keyword>
<protein>
    <submittedName>
        <fullName evidence="2">Uncharacterized protein</fullName>
    </submittedName>
</protein>
<feature type="compositionally biased region" description="Basic and acidic residues" evidence="1">
    <location>
        <begin position="409"/>
        <end position="422"/>
    </location>
</feature>
<feature type="compositionally biased region" description="Low complexity" evidence="1">
    <location>
        <begin position="582"/>
        <end position="605"/>
    </location>
</feature>
<dbReference type="EMBL" id="JAECZO010000031">
    <property type="protein sequence ID" value="KAK7194092.1"/>
    <property type="molecule type" value="Genomic_DNA"/>
</dbReference>
<gene>
    <name evidence="2" type="ORF">NESM_000321900</name>
</gene>
<feature type="region of interest" description="Disordered" evidence="1">
    <location>
        <begin position="490"/>
        <end position="510"/>
    </location>
</feature>
<dbReference type="Proteomes" id="UP001430356">
    <property type="component" value="Unassembled WGS sequence"/>
</dbReference>
<name>A0AAW0EL14_9TRYP</name>
<feature type="compositionally biased region" description="Pro residues" evidence="1">
    <location>
        <begin position="493"/>
        <end position="505"/>
    </location>
</feature>
<feature type="compositionally biased region" description="Low complexity" evidence="1">
    <location>
        <begin position="329"/>
        <end position="340"/>
    </location>
</feature>
<comment type="caution">
    <text evidence="2">The sequence shown here is derived from an EMBL/GenBank/DDBJ whole genome shotgun (WGS) entry which is preliminary data.</text>
</comment>
<feature type="region of interest" description="Disordered" evidence="1">
    <location>
        <begin position="522"/>
        <end position="605"/>
    </location>
</feature>
<feature type="compositionally biased region" description="Polar residues" evidence="1">
    <location>
        <begin position="160"/>
        <end position="175"/>
    </location>
</feature>
<feature type="compositionally biased region" description="Pro residues" evidence="1">
    <location>
        <begin position="40"/>
        <end position="50"/>
    </location>
</feature>
<feature type="compositionally biased region" description="Low complexity" evidence="1">
    <location>
        <begin position="190"/>
        <end position="233"/>
    </location>
</feature>
<accession>A0AAW0EL14</accession>
<organism evidence="2 3">
    <name type="scientific">Novymonas esmeraldas</name>
    <dbReference type="NCBI Taxonomy" id="1808958"/>
    <lineage>
        <taxon>Eukaryota</taxon>
        <taxon>Discoba</taxon>
        <taxon>Euglenozoa</taxon>
        <taxon>Kinetoplastea</taxon>
        <taxon>Metakinetoplastina</taxon>
        <taxon>Trypanosomatida</taxon>
        <taxon>Trypanosomatidae</taxon>
        <taxon>Novymonas</taxon>
    </lineage>
</organism>
<feature type="compositionally biased region" description="Low complexity" evidence="1">
    <location>
        <begin position="755"/>
        <end position="770"/>
    </location>
</feature>
<sequence>MQTPQHQRPLPSSQGLCEAVSTAAGRGAASSPSLATVAAPLPPHAIPQPPALHSSAAMRGSGSPAAWTSMLSPPPVGDASIMSTQSTASGIGVRDVAELVRQLAESRHISRQLQERVREMELSAASPAATAQTVTALITSFPAGGTAEAGRQAARRRHASATTGRASAHGNTRVGSSRRALTPQPRRCASSRTSSLGTTASARATSSTAASTSSTSSVSRSASTVASATASVGRTRRRVSRHPPATSSRTRSAPERSRPRRHVGGCAADHTARRRRREASEHRGQTRTRRGRSTGRQTTTPPPPRHGAHTAHAEARHDAHRHRRERGRSTGTAAGAAPPSLATVTPPSRSSAKEERAARWRRRYYALLSWHADEAARRDADLVDIHEMIELLSWEHDRRRPRPGQQHISVREVRPPHEDGSPARDVPVEVTPVVGDGGDTAREVEHPPMLVAAAAPAAAVAAAAPARDAVQEVEMLRGEADAWRQRCFALLQQPPPPPPPPPPPTSYSRLDADTTWVSDAASVAPLPPRPSAGESTSTPRVTGMPTSADRDGATASSPPPPPPQLSPPSWSVGAHAPQHTLSHPYAPASASASASAPPHTSSSSLSPALSAILRLDRQSVAAPPSRLPGSATTHVDFPLWSPQRPSPAAPPLFMGVPGYRPARALRSPPDTWTNTPPYTPPAAAAAAAAVAAAAAAPSAGEVRHPGASAPLFTPAAATPSSGPAAALPPHDHVADVPVECALPDTVSRGAPPPSSSLSSFLHRPPAASPTTAAAAEAALTRERLEHDIRRHDQLLAAIHKLQRTAAAHATRHTA</sequence>
<feature type="region of interest" description="Disordered" evidence="1">
    <location>
        <begin position="744"/>
        <end position="770"/>
    </location>
</feature>
<reference evidence="2 3" key="1">
    <citation type="journal article" date="2021" name="MBio">
        <title>A New Model Trypanosomatid, Novymonas esmeraldas: Genomic Perception of Its 'Candidatus Pandoraea novymonadis' Endosymbiont.</title>
        <authorList>
            <person name="Zakharova A."/>
            <person name="Saura A."/>
            <person name="Butenko A."/>
            <person name="Podesvova L."/>
            <person name="Warmusova S."/>
            <person name="Kostygov A.Y."/>
            <person name="Nenarokova A."/>
            <person name="Lukes J."/>
            <person name="Opperdoes F.R."/>
            <person name="Yurchenko V."/>
        </authorList>
    </citation>
    <scope>NUCLEOTIDE SEQUENCE [LARGE SCALE GENOMIC DNA]</scope>
    <source>
        <strain evidence="2 3">E262AT.01</strain>
    </source>
</reference>
<feature type="compositionally biased region" description="Pro residues" evidence="1">
    <location>
        <begin position="557"/>
        <end position="566"/>
    </location>
</feature>
<feature type="region of interest" description="Disordered" evidence="1">
    <location>
        <begin position="144"/>
        <end position="357"/>
    </location>
</feature>
<feature type="region of interest" description="Disordered" evidence="1">
    <location>
        <begin position="701"/>
        <end position="731"/>
    </location>
</feature>
<feature type="compositionally biased region" description="Low complexity" evidence="1">
    <location>
        <begin position="713"/>
        <end position="728"/>
    </location>
</feature>
<feature type="compositionally biased region" description="Polar residues" evidence="1">
    <location>
        <begin position="1"/>
        <end position="15"/>
    </location>
</feature>
<feature type="region of interest" description="Disordered" evidence="1">
    <location>
        <begin position="1"/>
        <end position="71"/>
    </location>
</feature>
<dbReference type="AlphaFoldDB" id="A0AAW0EL14"/>